<keyword evidence="3" id="KW-1185">Reference proteome</keyword>
<protein>
    <recommendedName>
        <fullName evidence="4">YD repeat-containing protein</fullName>
    </recommendedName>
</protein>
<dbReference type="OrthoDB" id="86940at2"/>
<sequence length="243" mass="28498">MKNLLLSITALLTICFSSKAQIKELEKNPNWKKYTTVIEKTPYGKDYWKTEYTLKDGQIDTFKTFSKEELRGSFKYVYDQHANVSQMIVIDTDKKTKTVDIETKYNSEGLKIKSQNTKYSYNQNKQIAKETSKEFEESIGKEGWSVSYQYDDKGNIARAERTSFIKNNRQIDVEEFTYDSCGNVLTIDRSSTPTRKYPLIGIGGRSLDQHETFEYEYNDDCLWTKKYLVKKGKKILLFEREIK</sequence>
<dbReference type="AlphaFoldDB" id="A0A164AGX7"/>
<organism evidence="2 3">
    <name type="scientific">Myroides marinus</name>
    <dbReference type="NCBI Taxonomy" id="703342"/>
    <lineage>
        <taxon>Bacteria</taxon>
        <taxon>Pseudomonadati</taxon>
        <taxon>Bacteroidota</taxon>
        <taxon>Flavobacteriia</taxon>
        <taxon>Flavobacteriales</taxon>
        <taxon>Flavobacteriaceae</taxon>
        <taxon>Myroides</taxon>
    </lineage>
</organism>
<reference evidence="2 3" key="1">
    <citation type="submission" date="2016-01" db="EMBL/GenBank/DDBJ databases">
        <title>Whole genome sequencing of Myroides marinus L41.</title>
        <authorList>
            <person name="Hong K.W."/>
        </authorList>
    </citation>
    <scope>NUCLEOTIDE SEQUENCE [LARGE SCALE GENOMIC DNA]</scope>
    <source>
        <strain evidence="2 3">L41</strain>
    </source>
</reference>
<proteinExistence type="predicted"/>
<keyword evidence="1" id="KW-0732">Signal</keyword>
<name>A0A164AGX7_9FLAO</name>
<evidence type="ECO:0000313" key="2">
    <source>
        <dbReference type="EMBL" id="KZE83836.1"/>
    </source>
</evidence>
<feature type="chain" id="PRO_5007848676" description="YD repeat-containing protein" evidence="1">
    <location>
        <begin position="21"/>
        <end position="243"/>
    </location>
</feature>
<dbReference type="Proteomes" id="UP000076630">
    <property type="component" value="Unassembled WGS sequence"/>
</dbReference>
<dbReference type="EMBL" id="LQNU01000035">
    <property type="protein sequence ID" value="KZE83836.1"/>
    <property type="molecule type" value="Genomic_DNA"/>
</dbReference>
<gene>
    <name evidence="2" type="ORF">AV926_04020</name>
</gene>
<evidence type="ECO:0000313" key="3">
    <source>
        <dbReference type="Proteomes" id="UP000076630"/>
    </source>
</evidence>
<dbReference type="Gene3D" id="2.180.10.10">
    <property type="entry name" value="RHS repeat-associated core"/>
    <property type="match status" value="1"/>
</dbReference>
<accession>A0A164AGX7</accession>
<feature type="signal peptide" evidence="1">
    <location>
        <begin position="1"/>
        <end position="20"/>
    </location>
</feature>
<evidence type="ECO:0000256" key="1">
    <source>
        <dbReference type="SAM" id="SignalP"/>
    </source>
</evidence>
<dbReference type="RefSeq" id="WP_038986644.1">
    <property type="nucleotide sequence ID" value="NZ_JWJO01000025.1"/>
</dbReference>
<comment type="caution">
    <text evidence="2">The sequence shown here is derived from an EMBL/GenBank/DDBJ whole genome shotgun (WGS) entry which is preliminary data.</text>
</comment>
<evidence type="ECO:0008006" key="4">
    <source>
        <dbReference type="Google" id="ProtNLM"/>
    </source>
</evidence>